<organism evidence="1 2">
    <name type="scientific">Paramormyrops kingsleyae</name>
    <dbReference type="NCBI Taxonomy" id="1676925"/>
    <lineage>
        <taxon>Eukaryota</taxon>
        <taxon>Metazoa</taxon>
        <taxon>Chordata</taxon>
        <taxon>Craniata</taxon>
        <taxon>Vertebrata</taxon>
        <taxon>Euteleostomi</taxon>
        <taxon>Actinopterygii</taxon>
        <taxon>Neopterygii</taxon>
        <taxon>Teleostei</taxon>
        <taxon>Osteoglossocephala</taxon>
        <taxon>Osteoglossomorpha</taxon>
        <taxon>Osteoglossiformes</taxon>
        <taxon>Mormyridae</taxon>
        <taxon>Paramormyrops</taxon>
    </lineage>
</organism>
<accession>A0A3B3QJN8</accession>
<keyword evidence="2" id="KW-1185">Reference proteome</keyword>
<evidence type="ECO:0000313" key="1">
    <source>
        <dbReference type="Ensembl" id="ENSPKIP00000006054.1"/>
    </source>
</evidence>
<dbReference type="InterPro" id="IPR038765">
    <property type="entry name" value="Papain-like_cys_pep_sf"/>
</dbReference>
<dbReference type="SUPFAM" id="SSF54001">
    <property type="entry name" value="Cysteine proteinases"/>
    <property type="match status" value="1"/>
</dbReference>
<reference evidence="1" key="2">
    <citation type="submission" date="2025-09" db="UniProtKB">
        <authorList>
            <consortium name="Ensembl"/>
        </authorList>
    </citation>
    <scope>IDENTIFICATION</scope>
</reference>
<dbReference type="AlphaFoldDB" id="A0A3B3QJN8"/>
<dbReference type="Proteomes" id="UP000261540">
    <property type="component" value="Unplaced"/>
</dbReference>
<protein>
    <submittedName>
        <fullName evidence="1">Uncharacterized protein</fullName>
    </submittedName>
</protein>
<proteinExistence type="predicted"/>
<reference evidence="1" key="1">
    <citation type="submission" date="2025-08" db="UniProtKB">
        <authorList>
            <consortium name="Ensembl"/>
        </authorList>
    </citation>
    <scope>IDENTIFICATION</scope>
</reference>
<sequence>MRSCMKFGDQDYKTLRSRCLQQGKLFEDDLFPAGSWALGYQELGPTWSLSCDRIISQCETKTV</sequence>
<dbReference type="STRING" id="1676925.ENSPKIP00000006054"/>
<dbReference type="Ensembl" id="ENSPKIT00000030074.1">
    <property type="protein sequence ID" value="ENSPKIP00000006054.1"/>
    <property type="gene ID" value="ENSPKIG00000022491.1"/>
</dbReference>
<evidence type="ECO:0000313" key="2">
    <source>
        <dbReference type="Proteomes" id="UP000261540"/>
    </source>
</evidence>
<name>A0A3B3QJN8_9TELE</name>